<sequence length="926" mass="102290">MSTSSTNGPPPSASSSRNSSKSTHSPRHRNQVNLGTIEKSVTHLLVATKQLLETLTAWSRHQATENQVSDVYVRLGSEFNIACRAFTAIGVDTADLGNVPDALRTILESTLSQDASPQSLEVYLPRIREIIINLLHGLKRKQHKLRQTQANREHGSGDLRDHGSGSASLMRSGSIDSTGEDVGAPPRTSSLPGGSQRDVHSPPVPSRDSSGSSHSRPPPVRQQPPGTNGAVNGYANEQPTTQDSPVVTTPPYPTPPYPTIEERTSSPSVPAPPPIPQTQDALAALQQHSMLERRASKRYSTYQIAKMTGNRPDAFPMLPGPRDQSAIPRNRESMDAVRKRSQQHSRVRSSVTQSRGGTPIKNPNRISEESEHSLHTPAPVTPAAEKEDSTPAEASRPPLSVNTNVAPRAPTPEEVTESNSVAPSAAANTGNDSSSESGNQLTLFLQIGRNIKKVILPDGESDISMPALRLLFMSKFSYNPPAGEDFPKIYLQDPVSGVRYELEDLRDIKDRAVLCLNIEVLDEVKRHIDDGMEGLRKLVQGIAGSVESQSVQINRITQQQEEAAKKIAALAAAPPRPVTPPSARSPTNSTTQATYSAADKDRHLAEIRDLRKDLAVLKQVYSSFEDDVKSSMANIRTKASSIKSIAAVGPNEGRAYVEAGQKQVSSDADLLVTRVDDLQDTVEDLRKDVVSRGVRPLPRQLEAIAKDMAQARVEIGKMKEYLVREKPLWRRIWERELEVVCEEQEFLNMQESLVADLEDDLEKASQTFALVEQCSQQQMKPNAGGIGRNPSRGFAPHLDVQVPVAHAKDSVLSEVRALQPNHEDRLEAIERAERARKKELQGRQPDFQLEFQKELGKFVEEGKLKKTGGAEELERMRERKEEENRKAMWETKLRLEQEEEESSEEEDTDEEDEEESEEEEEQTSKK</sequence>
<organism evidence="5 6">
    <name type="scientific">Ascodesmis nigricans</name>
    <dbReference type="NCBI Taxonomy" id="341454"/>
    <lineage>
        <taxon>Eukaryota</taxon>
        <taxon>Fungi</taxon>
        <taxon>Dikarya</taxon>
        <taxon>Ascomycota</taxon>
        <taxon>Pezizomycotina</taxon>
        <taxon>Pezizomycetes</taxon>
        <taxon>Pezizales</taxon>
        <taxon>Ascodesmidaceae</taxon>
        <taxon>Ascodesmis</taxon>
    </lineage>
</organism>
<dbReference type="FunCoup" id="A0A4S2MV47">
    <property type="interactions" value="52"/>
</dbReference>
<feature type="compositionally biased region" description="Polar residues" evidence="3">
    <location>
        <begin position="165"/>
        <end position="177"/>
    </location>
</feature>
<dbReference type="EMBL" id="ML220125">
    <property type="protein sequence ID" value="TGZ80387.1"/>
    <property type="molecule type" value="Genomic_DNA"/>
</dbReference>
<dbReference type="GO" id="GO:0005737">
    <property type="term" value="C:cytoplasm"/>
    <property type="evidence" value="ECO:0007669"/>
    <property type="project" value="TreeGrafter"/>
</dbReference>
<keyword evidence="1 2" id="KW-0175">Coiled coil</keyword>
<feature type="region of interest" description="Disordered" evidence="3">
    <location>
        <begin position="310"/>
        <end position="438"/>
    </location>
</feature>
<evidence type="ECO:0000259" key="4">
    <source>
        <dbReference type="SMART" id="SM00806"/>
    </source>
</evidence>
<dbReference type="AlphaFoldDB" id="A0A4S2MV47"/>
<name>A0A4S2MV47_9PEZI</name>
<dbReference type="GO" id="GO:0051286">
    <property type="term" value="C:cell tip"/>
    <property type="evidence" value="ECO:0007669"/>
    <property type="project" value="TreeGrafter"/>
</dbReference>
<feature type="region of interest" description="Disordered" evidence="3">
    <location>
        <begin position="143"/>
        <end position="277"/>
    </location>
</feature>
<dbReference type="Proteomes" id="UP000298138">
    <property type="component" value="Unassembled WGS sequence"/>
</dbReference>
<feature type="compositionally biased region" description="Pro residues" evidence="3">
    <location>
        <begin position="248"/>
        <end position="258"/>
    </location>
</feature>
<dbReference type="STRING" id="341454.A0A4S2MV47"/>
<dbReference type="GO" id="GO:0005519">
    <property type="term" value="F:cytoskeletal regulatory protein binding"/>
    <property type="evidence" value="ECO:0007669"/>
    <property type="project" value="InterPro"/>
</dbReference>
<feature type="region of interest" description="Disordered" evidence="3">
    <location>
        <begin position="571"/>
        <end position="598"/>
    </location>
</feature>
<protein>
    <submittedName>
        <fullName evidence="5">AIP3-domain-containing protein</fullName>
    </submittedName>
</protein>
<feature type="compositionally biased region" description="Acidic residues" evidence="3">
    <location>
        <begin position="897"/>
        <end position="926"/>
    </location>
</feature>
<dbReference type="InterPro" id="IPR005613">
    <property type="entry name" value="AIP3_C"/>
</dbReference>
<feature type="region of interest" description="Disordered" evidence="3">
    <location>
        <begin position="867"/>
        <end position="926"/>
    </location>
</feature>
<dbReference type="Pfam" id="PF03915">
    <property type="entry name" value="AIP3"/>
    <property type="match status" value="1"/>
</dbReference>
<dbReference type="InterPro" id="IPR056279">
    <property type="entry name" value="Aip3p_Bud6_N"/>
</dbReference>
<evidence type="ECO:0000256" key="2">
    <source>
        <dbReference type="SAM" id="Coils"/>
    </source>
</evidence>
<dbReference type="SMART" id="SM00806">
    <property type="entry name" value="AIP3"/>
    <property type="match status" value="1"/>
</dbReference>
<feature type="compositionally biased region" description="Low complexity" evidence="3">
    <location>
        <begin position="13"/>
        <end position="23"/>
    </location>
</feature>
<feature type="compositionally biased region" description="Basic and acidic residues" evidence="3">
    <location>
        <begin position="151"/>
        <end position="163"/>
    </location>
</feature>
<dbReference type="Gene3D" id="1.20.58.1540">
    <property type="entry name" value="Actin interacting protein 3, C-terminal domain"/>
    <property type="match status" value="1"/>
</dbReference>
<dbReference type="PANTHER" id="PTHR22741:SF10">
    <property type="entry name" value="COILED-COIL DOMAIN-CONTAINING PROTEIN CG32809"/>
    <property type="match status" value="1"/>
</dbReference>
<dbReference type="InParanoid" id="A0A4S2MV47"/>
<reference evidence="5 6" key="1">
    <citation type="submission" date="2019-04" db="EMBL/GenBank/DDBJ databases">
        <title>Comparative genomics and transcriptomics to analyze fruiting body development in filamentous ascomycetes.</title>
        <authorList>
            <consortium name="DOE Joint Genome Institute"/>
            <person name="Lutkenhaus R."/>
            <person name="Traeger S."/>
            <person name="Breuer J."/>
            <person name="Kuo A."/>
            <person name="Lipzen A."/>
            <person name="Pangilinan J."/>
            <person name="Dilworth D."/>
            <person name="Sandor L."/>
            <person name="Poggeler S."/>
            <person name="Barry K."/>
            <person name="Grigoriev I.V."/>
            <person name="Nowrousian M."/>
        </authorList>
    </citation>
    <scope>NUCLEOTIDE SEQUENCE [LARGE SCALE GENOMIC DNA]</scope>
    <source>
        <strain evidence="5 6">CBS 389.68</strain>
    </source>
</reference>
<evidence type="ECO:0000313" key="5">
    <source>
        <dbReference type="EMBL" id="TGZ80387.1"/>
    </source>
</evidence>
<keyword evidence="6" id="KW-1185">Reference proteome</keyword>
<feature type="compositionally biased region" description="Basic and acidic residues" evidence="3">
    <location>
        <begin position="867"/>
        <end position="896"/>
    </location>
</feature>
<dbReference type="OrthoDB" id="783096at2759"/>
<evidence type="ECO:0000256" key="3">
    <source>
        <dbReference type="SAM" id="MobiDB-lite"/>
    </source>
</evidence>
<feature type="region of interest" description="Disordered" evidence="3">
    <location>
        <begin position="1"/>
        <end position="34"/>
    </location>
</feature>
<dbReference type="InterPro" id="IPR051825">
    <property type="entry name" value="SRCIN1"/>
</dbReference>
<dbReference type="Pfam" id="PF23153">
    <property type="entry name" value="Aip3p_Bud6_N"/>
    <property type="match status" value="1"/>
</dbReference>
<feature type="compositionally biased region" description="Low complexity" evidence="3">
    <location>
        <begin position="206"/>
        <end position="215"/>
    </location>
</feature>
<dbReference type="GO" id="GO:0030010">
    <property type="term" value="P:establishment of cell polarity"/>
    <property type="evidence" value="ECO:0007669"/>
    <property type="project" value="TreeGrafter"/>
</dbReference>
<accession>A0A4S2MV47</accession>
<proteinExistence type="predicted"/>
<evidence type="ECO:0000256" key="1">
    <source>
        <dbReference type="ARBA" id="ARBA00023054"/>
    </source>
</evidence>
<dbReference type="PANTHER" id="PTHR22741">
    <property type="entry name" value="P140CAP/SNIP-RELATED"/>
    <property type="match status" value="1"/>
</dbReference>
<dbReference type="InterPro" id="IPR022782">
    <property type="entry name" value="AIP3-like_C"/>
</dbReference>
<feature type="domain" description="Actin interacting protein 3 C-terminal" evidence="4">
    <location>
        <begin position="444"/>
        <end position="882"/>
    </location>
</feature>
<feature type="compositionally biased region" description="Polar residues" evidence="3">
    <location>
        <begin position="417"/>
        <end position="438"/>
    </location>
</feature>
<feature type="compositionally biased region" description="Polar residues" evidence="3">
    <location>
        <begin position="224"/>
        <end position="244"/>
    </location>
</feature>
<gene>
    <name evidence="5" type="ORF">EX30DRAFT_58573</name>
</gene>
<feature type="compositionally biased region" description="Basic and acidic residues" evidence="3">
    <location>
        <begin position="329"/>
        <end position="338"/>
    </location>
</feature>
<evidence type="ECO:0000313" key="6">
    <source>
        <dbReference type="Proteomes" id="UP000298138"/>
    </source>
</evidence>
<feature type="coiled-coil region" evidence="2">
    <location>
        <begin position="600"/>
        <end position="627"/>
    </location>
</feature>